<feature type="transmembrane region" description="Helical" evidence="1">
    <location>
        <begin position="29"/>
        <end position="48"/>
    </location>
</feature>
<evidence type="ECO:0000256" key="1">
    <source>
        <dbReference type="SAM" id="Phobius"/>
    </source>
</evidence>
<comment type="caution">
    <text evidence="2">The sequence shown here is derived from an EMBL/GenBank/DDBJ whole genome shotgun (WGS) entry which is preliminary data.</text>
</comment>
<keyword evidence="1" id="KW-1133">Transmembrane helix</keyword>
<protein>
    <submittedName>
        <fullName evidence="2">Uncharacterized protein</fullName>
    </submittedName>
</protein>
<dbReference type="Proteomes" id="UP000823388">
    <property type="component" value="Chromosome 8K"/>
</dbReference>
<name>A0A8T0PKE3_PANVG</name>
<keyword evidence="1" id="KW-0812">Transmembrane</keyword>
<dbReference type="AlphaFoldDB" id="A0A8T0PKE3"/>
<gene>
    <name evidence="2" type="ORF">PVAP13_8KG266329</name>
</gene>
<proteinExistence type="predicted"/>
<organism evidence="2 3">
    <name type="scientific">Panicum virgatum</name>
    <name type="common">Blackwell switchgrass</name>
    <dbReference type="NCBI Taxonomy" id="38727"/>
    <lineage>
        <taxon>Eukaryota</taxon>
        <taxon>Viridiplantae</taxon>
        <taxon>Streptophyta</taxon>
        <taxon>Embryophyta</taxon>
        <taxon>Tracheophyta</taxon>
        <taxon>Spermatophyta</taxon>
        <taxon>Magnoliopsida</taxon>
        <taxon>Liliopsida</taxon>
        <taxon>Poales</taxon>
        <taxon>Poaceae</taxon>
        <taxon>PACMAD clade</taxon>
        <taxon>Panicoideae</taxon>
        <taxon>Panicodae</taxon>
        <taxon>Paniceae</taxon>
        <taxon>Panicinae</taxon>
        <taxon>Panicum</taxon>
        <taxon>Panicum sect. Hiantes</taxon>
    </lineage>
</organism>
<keyword evidence="3" id="KW-1185">Reference proteome</keyword>
<reference evidence="2" key="1">
    <citation type="submission" date="2020-05" db="EMBL/GenBank/DDBJ databases">
        <title>WGS assembly of Panicum virgatum.</title>
        <authorList>
            <person name="Lovell J.T."/>
            <person name="Jenkins J."/>
            <person name="Shu S."/>
            <person name="Juenger T.E."/>
            <person name="Schmutz J."/>
        </authorList>
    </citation>
    <scope>NUCLEOTIDE SEQUENCE</scope>
    <source>
        <strain evidence="2">AP13</strain>
    </source>
</reference>
<sequence>MTRRTADTWTHVYMNLIAQLEATDKDHQVVRMTLMVGVLGKMMMVIIWRNCFGTLDRRCYSSGVREGKKIWRGYKEHPGRACTALKKVAVAERPKPGSEIQCYRQRRPVAHHLSNHYITTKLYEKQKVQGYRPNSELNRGRVLRLHRILNNAAESKHYRQLLQSRAHRDM</sequence>
<evidence type="ECO:0000313" key="3">
    <source>
        <dbReference type="Proteomes" id="UP000823388"/>
    </source>
</evidence>
<accession>A0A8T0PKE3</accession>
<evidence type="ECO:0000313" key="2">
    <source>
        <dbReference type="EMBL" id="KAG2562797.1"/>
    </source>
</evidence>
<keyword evidence="1" id="KW-0472">Membrane</keyword>
<dbReference type="EMBL" id="CM029051">
    <property type="protein sequence ID" value="KAG2562797.1"/>
    <property type="molecule type" value="Genomic_DNA"/>
</dbReference>